<dbReference type="GO" id="GO:0005737">
    <property type="term" value="C:cytoplasm"/>
    <property type="evidence" value="ECO:0007669"/>
    <property type="project" value="UniProtKB-SubCell"/>
</dbReference>
<dbReference type="InterPro" id="IPR005033">
    <property type="entry name" value="YEATS"/>
</dbReference>
<dbReference type="InterPro" id="IPR038704">
    <property type="entry name" value="YEAST_sf"/>
</dbReference>
<comment type="function">
    <text evidence="3">Component of the SWR1 complex which mediates the ATP-dependent exchange of histone H2A for an H2A variant leading to transcriptional regulation of selected genes by chromatin remodeling. Component of the NuA4 histone acetyltransferase complex which is involved in transcriptional activation of selected genes principally by acetylation of nucleosomal histones H4 and H2A. The NuA4 complex is also involved in DNA repair. Yaf9 may also be required for viability in conditions in which the structural integrity of the spindle is compromised.</text>
</comment>
<keyword evidence="3" id="KW-0963">Cytoplasm</keyword>
<name>A0A1C7N6K3_9FUNG</name>
<proteinExistence type="inferred from homology"/>
<dbReference type="EMBL" id="LUGH01000483">
    <property type="protein sequence ID" value="OBZ84671.1"/>
    <property type="molecule type" value="Genomic_DNA"/>
</dbReference>
<dbReference type="GO" id="GO:0006281">
    <property type="term" value="P:DNA repair"/>
    <property type="evidence" value="ECO:0007669"/>
    <property type="project" value="UniProtKB-UniRule"/>
</dbReference>
<evidence type="ECO:0000313" key="6">
    <source>
        <dbReference type="Proteomes" id="UP000093000"/>
    </source>
</evidence>
<dbReference type="Proteomes" id="UP000093000">
    <property type="component" value="Unassembled WGS sequence"/>
</dbReference>
<dbReference type="GO" id="GO:0000812">
    <property type="term" value="C:Swr1 complex"/>
    <property type="evidence" value="ECO:0007669"/>
    <property type="project" value="UniProtKB-UniRule"/>
</dbReference>
<evidence type="ECO:0000256" key="3">
    <source>
        <dbReference type="RuleBase" id="RU367117"/>
    </source>
</evidence>
<keyword evidence="6" id="KW-1185">Reference proteome</keyword>
<gene>
    <name evidence="5" type="primary">TAF14_1</name>
    <name evidence="3" type="synonym">YAF9</name>
    <name evidence="5" type="ORF">A0J61_07277</name>
</gene>
<comment type="domain">
    <text evidence="3">The coiled-coil domain is required for assembly into the NuA4 complex.</text>
</comment>
<dbReference type="AlphaFoldDB" id="A0A1C7N6K3"/>
<keyword evidence="3" id="KW-0156">Chromatin regulator</keyword>
<comment type="subunit">
    <text evidence="3">Component of the SWR1 chromatin-remodeling complex and of the NuA4 histone acetyltransferase complex.</text>
</comment>
<evidence type="ECO:0000259" key="4">
    <source>
        <dbReference type="PROSITE" id="PS51037"/>
    </source>
</evidence>
<dbReference type="OrthoDB" id="1741717at2759"/>
<keyword evidence="3" id="KW-0804">Transcription</keyword>
<comment type="subcellular location">
    <subcellularLocation>
        <location evidence="3">Nucleus</location>
    </subcellularLocation>
    <subcellularLocation>
        <location evidence="3">Cytoplasm</location>
    </subcellularLocation>
</comment>
<dbReference type="InParanoid" id="A0A1C7N6K3"/>
<dbReference type="GO" id="GO:0006325">
    <property type="term" value="P:chromatin organization"/>
    <property type="evidence" value="ECO:0007669"/>
    <property type="project" value="UniProtKB-KW"/>
</dbReference>
<dbReference type="Pfam" id="PF03366">
    <property type="entry name" value="YEATS"/>
    <property type="match status" value="1"/>
</dbReference>
<dbReference type="InterPro" id="IPR055129">
    <property type="entry name" value="YEATS_dom"/>
</dbReference>
<feature type="domain" description="YEATS" evidence="4">
    <location>
        <begin position="1"/>
        <end position="134"/>
    </location>
</feature>
<dbReference type="STRING" id="101091.A0A1C7N6K3"/>
<reference evidence="5 6" key="1">
    <citation type="submission" date="2016-03" db="EMBL/GenBank/DDBJ databases">
        <title>Choanephora cucurbitarum.</title>
        <authorList>
            <person name="Min B."/>
            <person name="Park H."/>
            <person name="Park J.-H."/>
            <person name="Shin H.-D."/>
            <person name="Choi I.-G."/>
        </authorList>
    </citation>
    <scope>NUCLEOTIDE SEQUENCE [LARGE SCALE GENOMIC DNA]</scope>
    <source>
        <strain evidence="5 6">KUS-F28377</strain>
    </source>
</reference>
<accession>A0A1C7N6K3</accession>
<organism evidence="5 6">
    <name type="scientific">Choanephora cucurbitarum</name>
    <dbReference type="NCBI Taxonomy" id="101091"/>
    <lineage>
        <taxon>Eukaryota</taxon>
        <taxon>Fungi</taxon>
        <taxon>Fungi incertae sedis</taxon>
        <taxon>Mucoromycota</taxon>
        <taxon>Mucoromycotina</taxon>
        <taxon>Mucoromycetes</taxon>
        <taxon>Mucorales</taxon>
        <taxon>Mucorineae</taxon>
        <taxon>Choanephoraceae</taxon>
        <taxon>Choanephoroideae</taxon>
        <taxon>Choanephora</taxon>
    </lineage>
</organism>
<keyword evidence="1 2" id="KW-0539">Nucleus</keyword>
<keyword evidence="3" id="KW-0010">Activator</keyword>
<evidence type="ECO:0000256" key="1">
    <source>
        <dbReference type="ARBA" id="ARBA00023242"/>
    </source>
</evidence>
<keyword evidence="5" id="KW-0648">Protein biosynthesis</keyword>
<keyword evidence="3" id="KW-0234">DNA repair</keyword>
<keyword evidence="5" id="KW-0396">Initiation factor</keyword>
<keyword evidence="3" id="KW-0227">DNA damage</keyword>
<comment type="caution">
    <text evidence="5">The sequence shown here is derived from an EMBL/GenBank/DDBJ whole genome shotgun (WGS) entry which is preliminary data.</text>
</comment>
<sequence length="245" mass="29153">MMKIQLRIFCTSKVISETSHEGTPLRSWKVQLRSMNTSPHYLESLIDHVEYRLHPSFKESCIIRVHEPYRIERTGWGEFDMLMLLYFRDQTIPPKSITFDLHFKRPKYSIQKTLDIPCQKTRPSTVNESTQRMPQADTWSPSVLYLDPFHESMNIQQIKNDMNLSHLSHILKSLNDQDLRAFYQLLSEFDLHHLEIMETEDEVILNLNKFEPSELLIVWKFVMNLKQYKETLLLQHLLHKGPCSH</sequence>
<dbReference type="Gene3D" id="2.60.40.1970">
    <property type="entry name" value="YEATS domain"/>
    <property type="match status" value="1"/>
</dbReference>
<keyword evidence="3" id="KW-0805">Transcription regulation</keyword>
<dbReference type="PROSITE" id="PS51037">
    <property type="entry name" value="YEATS"/>
    <property type="match status" value="1"/>
</dbReference>
<keyword evidence="3" id="KW-0175">Coiled coil</keyword>
<dbReference type="GO" id="GO:0003743">
    <property type="term" value="F:translation initiation factor activity"/>
    <property type="evidence" value="ECO:0007669"/>
    <property type="project" value="UniProtKB-KW"/>
</dbReference>
<protein>
    <recommendedName>
        <fullName evidence="3">Protein AF-9 homolog</fullName>
    </recommendedName>
</protein>
<comment type="similarity">
    <text evidence="3">Belongs to the YAF9 family.</text>
</comment>
<dbReference type="PANTHER" id="PTHR23195">
    <property type="entry name" value="YEATS DOMAIN"/>
    <property type="match status" value="1"/>
</dbReference>
<evidence type="ECO:0000313" key="5">
    <source>
        <dbReference type="EMBL" id="OBZ84671.1"/>
    </source>
</evidence>
<dbReference type="GO" id="GO:0006355">
    <property type="term" value="P:regulation of DNA-templated transcription"/>
    <property type="evidence" value="ECO:0007669"/>
    <property type="project" value="InterPro"/>
</dbReference>
<evidence type="ECO:0000256" key="2">
    <source>
        <dbReference type="PROSITE-ProRule" id="PRU00376"/>
    </source>
</evidence>